<evidence type="ECO:0000313" key="3">
    <source>
        <dbReference type="Proteomes" id="UP000827092"/>
    </source>
</evidence>
<dbReference type="Proteomes" id="UP000827092">
    <property type="component" value="Unassembled WGS sequence"/>
</dbReference>
<organism evidence="2 3">
    <name type="scientific">Oedothorax gibbosus</name>
    <dbReference type="NCBI Taxonomy" id="931172"/>
    <lineage>
        <taxon>Eukaryota</taxon>
        <taxon>Metazoa</taxon>
        <taxon>Ecdysozoa</taxon>
        <taxon>Arthropoda</taxon>
        <taxon>Chelicerata</taxon>
        <taxon>Arachnida</taxon>
        <taxon>Araneae</taxon>
        <taxon>Araneomorphae</taxon>
        <taxon>Entelegynae</taxon>
        <taxon>Araneoidea</taxon>
        <taxon>Linyphiidae</taxon>
        <taxon>Erigoninae</taxon>
        <taxon>Oedothorax</taxon>
    </lineage>
</organism>
<dbReference type="EMBL" id="JAFNEN010000066">
    <property type="protein sequence ID" value="KAG8196664.1"/>
    <property type="molecule type" value="Genomic_DNA"/>
</dbReference>
<keyword evidence="1" id="KW-0812">Transmembrane</keyword>
<evidence type="ECO:0000256" key="1">
    <source>
        <dbReference type="SAM" id="Phobius"/>
    </source>
</evidence>
<evidence type="ECO:0000313" key="2">
    <source>
        <dbReference type="EMBL" id="KAG8196664.1"/>
    </source>
</evidence>
<gene>
    <name evidence="2" type="ORF">JTE90_006574</name>
</gene>
<reference evidence="2 3" key="1">
    <citation type="journal article" date="2022" name="Nat. Ecol. Evol.">
        <title>A masculinizing supergene underlies an exaggerated male reproductive morph in a spider.</title>
        <authorList>
            <person name="Hendrickx F."/>
            <person name="De Corte Z."/>
            <person name="Sonet G."/>
            <person name="Van Belleghem S.M."/>
            <person name="Kostlbacher S."/>
            <person name="Vangestel C."/>
        </authorList>
    </citation>
    <scope>NUCLEOTIDE SEQUENCE [LARGE SCALE GENOMIC DNA]</scope>
    <source>
        <strain evidence="2">W744_W776</strain>
    </source>
</reference>
<keyword evidence="1" id="KW-0472">Membrane</keyword>
<accession>A0AAV6VIV3</accession>
<feature type="transmembrane region" description="Helical" evidence="1">
    <location>
        <begin position="54"/>
        <end position="75"/>
    </location>
</feature>
<sequence>MGERPNQTRLDQVPLPGRPVREVSPGRVSWEDILKTILKFIAVELRRSTIKHDLAFSAYSSAWSSVTMFVCVWTVSEM</sequence>
<protein>
    <submittedName>
        <fullName evidence="2">Uncharacterized protein</fullName>
    </submittedName>
</protein>
<dbReference type="AlphaFoldDB" id="A0AAV6VIV3"/>
<proteinExistence type="predicted"/>
<name>A0AAV6VIV3_9ARAC</name>
<keyword evidence="1" id="KW-1133">Transmembrane helix</keyword>
<keyword evidence="3" id="KW-1185">Reference proteome</keyword>
<comment type="caution">
    <text evidence="2">The sequence shown here is derived from an EMBL/GenBank/DDBJ whole genome shotgun (WGS) entry which is preliminary data.</text>
</comment>